<proteinExistence type="predicted"/>
<feature type="compositionally biased region" description="Basic and acidic residues" evidence="1">
    <location>
        <begin position="102"/>
        <end position="114"/>
    </location>
</feature>
<feature type="compositionally biased region" description="Basic and acidic residues" evidence="1">
    <location>
        <begin position="79"/>
        <end position="88"/>
    </location>
</feature>
<sequence>MGVYVVASGCPVEANMRADEDQGWAQGQNLSPKWASLPTGELAVNVIHSGIKQGRQGCPLRSPSDATSPPNLHRASLSHSDEVHKQARDSGTNMGMVSRNAELTKERQEKKKRR</sequence>
<evidence type="ECO:0000313" key="3">
    <source>
        <dbReference type="Proteomes" id="UP000019376"/>
    </source>
</evidence>
<gene>
    <name evidence="2" type="ORF">PDE_04076</name>
</gene>
<dbReference type="AlphaFoldDB" id="S8B3M5"/>
<evidence type="ECO:0000256" key="1">
    <source>
        <dbReference type="SAM" id="MobiDB-lite"/>
    </source>
</evidence>
<feature type="region of interest" description="Disordered" evidence="1">
    <location>
        <begin position="52"/>
        <end position="114"/>
    </location>
</feature>
<protein>
    <submittedName>
        <fullName evidence="2">Uncharacterized protein</fullName>
    </submittedName>
</protein>
<accession>S8B3M5</accession>
<dbReference type="EMBL" id="KB644411">
    <property type="protein sequence ID" value="EPS29127.1"/>
    <property type="molecule type" value="Genomic_DNA"/>
</dbReference>
<keyword evidence="3" id="KW-1185">Reference proteome</keyword>
<evidence type="ECO:0000313" key="2">
    <source>
        <dbReference type="EMBL" id="EPS29127.1"/>
    </source>
</evidence>
<name>S8B3M5_PENO1</name>
<dbReference type="HOGENOM" id="CLU_2121886_0_0_1"/>
<reference evidence="2 3" key="1">
    <citation type="journal article" date="2013" name="PLoS ONE">
        <title>Genomic and secretomic analyses reveal unique features of the lignocellulolytic enzyme system of Penicillium decumbens.</title>
        <authorList>
            <person name="Liu G."/>
            <person name="Zhang L."/>
            <person name="Wei X."/>
            <person name="Zou G."/>
            <person name="Qin Y."/>
            <person name="Ma L."/>
            <person name="Li J."/>
            <person name="Zheng H."/>
            <person name="Wang S."/>
            <person name="Wang C."/>
            <person name="Xun L."/>
            <person name="Zhao G.-P."/>
            <person name="Zhou Z."/>
            <person name="Qu Y."/>
        </authorList>
    </citation>
    <scope>NUCLEOTIDE SEQUENCE [LARGE SCALE GENOMIC DNA]</scope>
    <source>
        <strain evidence="3">114-2 / CGMCC 5302</strain>
    </source>
</reference>
<dbReference type="Proteomes" id="UP000019376">
    <property type="component" value="Unassembled WGS sequence"/>
</dbReference>
<organism evidence="2 3">
    <name type="scientific">Penicillium oxalicum (strain 114-2 / CGMCC 5302)</name>
    <name type="common">Penicillium decumbens</name>
    <dbReference type="NCBI Taxonomy" id="933388"/>
    <lineage>
        <taxon>Eukaryota</taxon>
        <taxon>Fungi</taxon>
        <taxon>Dikarya</taxon>
        <taxon>Ascomycota</taxon>
        <taxon>Pezizomycotina</taxon>
        <taxon>Eurotiomycetes</taxon>
        <taxon>Eurotiomycetidae</taxon>
        <taxon>Eurotiales</taxon>
        <taxon>Aspergillaceae</taxon>
        <taxon>Penicillium</taxon>
    </lineage>
</organism>